<evidence type="ECO:0000313" key="2">
    <source>
        <dbReference type="EMBL" id="APT32145.1"/>
    </source>
</evidence>
<gene>
    <name evidence="2" type="ORF">MCBMB27_02854</name>
    <name evidence="3" type="ORF">SAMN05192567_12317</name>
</gene>
<organism evidence="3 5">
    <name type="scientific">Methylobacterium phyllosphaerae</name>
    <dbReference type="NCBI Taxonomy" id="418223"/>
    <lineage>
        <taxon>Bacteria</taxon>
        <taxon>Pseudomonadati</taxon>
        <taxon>Pseudomonadota</taxon>
        <taxon>Alphaproteobacteria</taxon>
        <taxon>Hyphomicrobiales</taxon>
        <taxon>Methylobacteriaceae</taxon>
        <taxon>Methylobacterium</taxon>
    </lineage>
</organism>
<feature type="signal peptide" evidence="1">
    <location>
        <begin position="1"/>
        <end position="18"/>
    </location>
</feature>
<dbReference type="KEGG" id="mphy:MCBMB27_02854"/>
<accession>A0AAE8HVL0</accession>
<dbReference type="Proteomes" id="UP000199140">
    <property type="component" value="Unassembled WGS sequence"/>
</dbReference>
<reference evidence="3 5" key="2">
    <citation type="submission" date="2016-10" db="EMBL/GenBank/DDBJ databases">
        <authorList>
            <person name="Varghese N."/>
            <person name="Submissions S."/>
        </authorList>
    </citation>
    <scope>NUCLEOTIDE SEQUENCE [LARGE SCALE GENOMIC DNA]</scope>
    <source>
        <strain evidence="3 5">CBMB27</strain>
    </source>
</reference>
<dbReference type="EMBL" id="FOPK01000023">
    <property type="protein sequence ID" value="SFH39827.1"/>
    <property type="molecule type" value="Genomic_DNA"/>
</dbReference>
<dbReference type="AlphaFoldDB" id="A0AAE8HVL0"/>
<feature type="chain" id="PRO_5042136297" evidence="1">
    <location>
        <begin position="19"/>
        <end position="165"/>
    </location>
</feature>
<name>A0AAE8HVL0_9HYPH</name>
<dbReference type="Proteomes" id="UP000185487">
    <property type="component" value="Chromosome"/>
</dbReference>
<evidence type="ECO:0000313" key="4">
    <source>
        <dbReference type="Proteomes" id="UP000185487"/>
    </source>
</evidence>
<dbReference type="RefSeq" id="WP_075380694.1">
    <property type="nucleotide sequence ID" value="NZ_CP015367.1"/>
</dbReference>
<evidence type="ECO:0000313" key="5">
    <source>
        <dbReference type="Proteomes" id="UP000199140"/>
    </source>
</evidence>
<keyword evidence="1" id="KW-0732">Signal</keyword>
<evidence type="ECO:0000313" key="3">
    <source>
        <dbReference type="EMBL" id="SFH39827.1"/>
    </source>
</evidence>
<reference evidence="2 4" key="1">
    <citation type="submission" date="2016-04" db="EMBL/GenBank/DDBJ databases">
        <title>Complete genome sequencing and analysis of CBMB27, Methylobacterium phyllosphaerae isolated from leaf tissues of rice (Oryza sativa L.).</title>
        <authorList>
            <person name="Lee Y."/>
            <person name="Hwangbo K."/>
            <person name="Chung H."/>
            <person name="Yoo J."/>
            <person name="Kim K.Y."/>
            <person name="Sa T.M."/>
            <person name="Um Y."/>
            <person name="Madhaiyan M."/>
        </authorList>
    </citation>
    <scope>NUCLEOTIDE SEQUENCE [LARGE SCALE GENOMIC DNA]</scope>
    <source>
        <strain evidence="2 4">CBMB27</strain>
    </source>
</reference>
<dbReference type="EMBL" id="CP015367">
    <property type="protein sequence ID" value="APT32145.1"/>
    <property type="molecule type" value="Genomic_DNA"/>
</dbReference>
<sequence length="165" mass="17140">MRGLLVLLLSLWAQAALAQGFALHDLTGLAEASRTALGPEAAAQAAPLHLGVNCSSCRGAPTIELQLGRLTDGTEERVRSGRTSLGALETLCVRRNPDCRLSVLPAGPAIGWLSVYALERGAGATAVILRGGDLLTIEARAADRGAAEDSVRRLTEAVLPRIVGP</sequence>
<keyword evidence="4" id="KW-1185">Reference proteome</keyword>
<proteinExistence type="predicted"/>
<protein>
    <submittedName>
        <fullName evidence="3">Uncharacterized protein</fullName>
    </submittedName>
</protein>
<evidence type="ECO:0000256" key="1">
    <source>
        <dbReference type="SAM" id="SignalP"/>
    </source>
</evidence>